<dbReference type="InterPro" id="IPR000847">
    <property type="entry name" value="LysR_HTH_N"/>
</dbReference>
<dbReference type="Proteomes" id="UP000051184">
    <property type="component" value="Unassembled WGS sequence"/>
</dbReference>
<dbReference type="PRINTS" id="PR00039">
    <property type="entry name" value="HTHLYSR"/>
</dbReference>
<dbReference type="GO" id="GO:0003700">
    <property type="term" value="F:DNA-binding transcription factor activity"/>
    <property type="evidence" value="ECO:0007669"/>
    <property type="project" value="InterPro"/>
</dbReference>
<dbReference type="PANTHER" id="PTHR30419:SF8">
    <property type="entry name" value="NITROGEN ASSIMILATION TRANSCRIPTIONAL ACTIVATOR-RELATED"/>
    <property type="match status" value="1"/>
</dbReference>
<evidence type="ECO:0000256" key="2">
    <source>
        <dbReference type="ARBA" id="ARBA00023015"/>
    </source>
</evidence>
<dbReference type="InterPro" id="IPR005119">
    <property type="entry name" value="LysR_subst-bd"/>
</dbReference>
<dbReference type="EMBL" id="CYUE01000018">
    <property type="protein sequence ID" value="CUK25944.1"/>
    <property type="molecule type" value="Genomic_DNA"/>
</dbReference>
<evidence type="ECO:0000313" key="7">
    <source>
        <dbReference type="Proteomes" id="UP000051184"/>
    </source>
</evidence>
<dbReference type="InterPro" id="IPR050950">
    <property type="entry name" value="HTH-type_LysR_regulators"/>
</dbReference>
<dbReference type="OrthoDB" id="7260751at2"/>
<dbReference type="GO" id="GO:0003677">
    <property type="term" value="F:DNA binding"/>
    <property type="evidence" value="ECO:0007669"/>
    <property type="project" value="UniProtKB-KW"/>
</dbReference>
<dbReference type="AlphaFoldDB" id="A0A0N7MBP0"/>
<dbReference type="SUPFAM" id="SSF46785">
    <property type="entry name" value="Winged helix' DNA-binding domain"/>
    <property type="match status" value="1"/>
</dbReference>
<gene>
    <name evidence="6" type="primary">gltC_1</name>
    <name evidence="6" type="ORF">TA5114_01749</name>
</gene>
<keyword evidence="2" id="KW-0805">Transcription regulation</keyword>
<dbReference type="Gene3D" id="1.10.10.10">
    <property type="entry name" value="Winged helix-like DNA-binding domain superfamily/Winged helix DNA-binding domain"/>
    <property type="match status" value="1"/>
</dbReference>
<dbReference type="Pfam" id="PF03466">
    <property type="entry name" value="LysR_substrate"/>
    <property type="match status" value="1"/>
</dbReference>
<sequence>MRKLDNYLTARQFEYFAEIIRAGSLNKAARNLGQTQSALTRSLKQLEKSMGSKLVDRGPRGAFATPQGELLMECYHRVSLETRLAFQAIAHTVEAGRSTVHVGAAPSFGLSILPSALQQLRTRFPELCVKVYQETPASLLQKVKSGDIDIYMGPLVTENADSDLTFECLNSIPSRVYVRRGHPLEKQTVVTNIDLLSYRWVSLLSLSEVQLPGSWRENLDKHAYEQGLQPPIIDIETTSIVGALNFVSGGDHLVCLSQLLMHEAELRGLKALNLQQPLTSHLCGLVYRKAVKRNPELGAVLEVFKTEFMAAAKV</sequence>
<evidence type="ECO:0000259" key="5">
    <source>
        <dbReference type="PROSITE" id="PS50931"/>
    </source>
</evidence>
<dbReference type="SUPFAM" id="SSF53850">
    <property type="entry name" value="Periplasmic binding protein-like II"/>
    <property type="match status" value="1"/>
</dbReference>
<keyword evidence="4" id="KW-0804">Transcription</keyword>
<proteinExistence type="inferred from homology"/>
<dbReference type="InterPro" id="IPR036390">
    <property type="entry name" value="WH_DNA-bd_sf"/>
</dbReference>
<evidence type="ECO:0000313" key="6">
    <source>
        <dbReference type="EMBL" id="CUK25944.1"/>
    </source>
</evidence>
<dbReference type="Gene3D" id="3.40.190.290">
    <property type="match status" value="1"/>
</dbReference>
<dbReference type="PANTHER" id="PTHR30419">
    <property type="entry name" value="HTH-TYPE TRANSCRIPTIONAL REGULATOR YBHD"/>
    <property type="match status" value="1"/>
</dbReference>
<dbReference type="RefSeq" id="WP_058314895.1">
    <property type="nucleotide sequence ID" value="NZ_CYTO01000019.1"/>
</dbReference>
<evidence type="ECO:0000256" key="1">
    <source>
        <dbReference type="ARBA" id="ARBA00009437"/>
    </source>
</evidence>
<evidence type="ECO:0000256" key="4">
    <source>
        <dbReference type="ARBA" id="ARBA00023163"/>
    </source>
</evidence>
<dbReference type="STRING" id="1715691.TA5113_01939"/>
<dbReference type="GO" id="GO:0005829">
    <property type="term" value="C:cytosol"/>
    <property type="evidence" value="ECO:0007669"/>
    <property type="project" value="TreeGrafter"/>
</dbReference>
<dbReference type="PROSITE" id="PS50931">
    <property type="entry name" value="HTH_LYSR"/>
    <property type="match status" value="1"/>
</dbReference>
<name>A0A0N7MBP0_9RHOB</name>
<reference evidence="7" key="1">
    <citation type="submission" date="2015-09" db="EMBL/GenBank/DDBJ databases">
        <authorList>
            <person name="Rodrigo-Torres Lidia"/>
            <person name="Arahal R.David."/>
        </authorList>
    </citation>
    <scope>NUCLEOTIDE SEQUENCE [LARGE SCALE GENOMIC DNA]</scope>
    <source>
        <strain evidence="7">CECT 5114</strain>
    </source>
</reference>
<keyword evidence="3" id="KW-0238">DNA-binding</keyword>
<accession>A0A0N7MBP0</accession>
<protein>
    <submittedName>
        <fullName evidence="6">HTH-type transcriptional regulator GltC</fullName>
    </submittedName>
</protein>
<dbReference type="Pfam" id="PF00126">
    <property type="entry name" value="HTH_1"/>
    <property type="match status" value="1"/>
</dbReference>
<evidence type="ECO:0000256" key="3">
    <source>
        <dbReference type="ARBA" id="ARBA00023125"/>
    </source>
</evidence>
<comment type="similarity">
    <text evidence="1">Belongs to the LysR transcriptional regulatory family.</text>
</comment>
<feature type="domain" description="HTH lysR-type" evidence="5">
    <location>
        <begin position="8"/>
        <end position="65"/>
    </location>
</feature>
<keyword evidence="7" id="KW-1185">Reference proteome</keyword>
<dbReference type="InterPro" id="IPR036388">
    <property type="entry name" value="WH-like_DNA-bd_sf"/>
</dbReference>
<organism evidence="6 7">
    <name type="scientific">Cognatishimia activa</name>
    <dbReference type="NCBI Taxonomy" id="1715691"/>
    <lineage>
        <taxon>Bacteria</taxon>
        <taxon>Pseudomonadati</taxon>
        <taxon>Pseudomonadota</taxon>
        <taxon>Alphaproteobacteria</taxon>
        <taxon>Rhodobacterales</taxon>
        <taxon>Paracoccaceae</taxon>
        <taxon>Cognatishimia</taxon>
    </lineage>
</organism>